<evidence type="ECO:0000313" key="6">
    <source>
        <dbReference type="Proteomes" id="UP001056539"/>
    </source>
</evidence>
<sequence>MEQTEKKRLEEVSKKLRANILMMLTEAGSGHPGGSLSCIDILTYLFLKQMRYDPANPHWPERDRFVLSKGHAAPALYAVLSHVGYYSSNLLKTLRKLGSPLQGHPDSRKLPGVESSTGSLGQGISVAGGMALAAKMDKRPSRVYCLVGDGEIQEGLVWEAAMAIAHFKLDNFCLFVDNNGLQIDGLVDDVMNVYPIGEKFLSFGWQVLNIDGHDFDEIEKALEFFESNQGSGKPTAIVAKTVKGKCVSFMENKAQWHGVAPSRDDLMKALDELGCLESMEEWNAEEN</sequence>
<organism evidence="5 6">
    <name type="scientific">Thermospira aquatica</name>
    <dbReference type="NCBI Taxonomy" id="2828656"/>
    <lineage>
        <taxon>Bacteria</taxon>
        <taxon>Pseudomonadati</taxon>
        <taxon>Spirochaetota</taxon>
        <taxon>Spirochaetia</taxon>
        <taxon>Brevinematales</taxon>
        <taxon>Thermospiraceae</taxon>
        <taxon>Thermospira</taxon>
    </lineage>
</organism>
<dbReference type="InterPro" id="IPR029061">
    <property type="entry name" value="THDP-binding"/>
</dbReference>
<dbReference type="Pfam" id="PF00456">
    <property type="entry name" value="Transketolase_N"/>
    <property type="match status" value="1"/>
</dbReference>
<evidence type="ECO:0000256" key="3">
    <source>
        <dbReference type="ARBA" id="ARBA00023052"/>
    </source>
</evidence>
<gene>
    <name evidence="5" type="ORF">KDW03_08825</name>
</gene>
<evidence type="ECO:0000259" key="4">
    <source>
        <dbReference type="Pfam" id="PF00456"/>
    </source>
</evidence>
<dbReference type="Gene3D" id="3.40.50.970">
    <property type="match status" value="1"/>
</dbReference>
<dbReference type="Proteomes" id="UP001056539">
    <property type="component" value="Chromosome"/>
</dbReference>
<reference evidence="5" key="2">
    <citation type="submission" date="2022-06" db="EMBL/GenBank/DDBJ databases">
        <title>Thermospira aquatica gen. nov., sp. nov.</title>
        <authorList>
            <person name="Ben Ali Gam Z."/>
            <person name="Labat M."/>
        </authorList>
    </citation>
    <scope>NUCLEOTIDE SEQUENCE</scope>
    <source>
        <strain evidence="5">F1F22</strain>
    </source>
</reference>
<comment type="similarity">
    <text evidence="2">Belongs to the transketolase family.</text>
</comment>
<dbReference type="RefSeq" id="WP_271434719.1">
    <property type="nucleotide sequence ID" value="NZ_CP073355.1"/>
</dbReference>
<dbReference type="AlphaFoldDB" id="A0AAX3BBV9"/>
<comment type="cofactor">
    <cofactor evidence="1">
        <name>thiamine diphosphate</name>
        <dbReference type="ChEBI" id="CHEBI:58937"/>
    </cofactor>
</comment>
<dbReference type="SUPFAM" id="SSF52518">
    <property type="entry name" value="Thiamin diphosphate-binding fold (THDP-binding)"/>
    <property type="match status" value="1"/>
</dbReference>
<dbReference type="PANTHER" id="PTHR47514">
    <property type="entry name" value="TRANSKETOLASE N-TERMINAL SECTION-RELATED"/>
    <property type="match status" value="1"/>
</dbReference>
<keyword evidence="3" id="KW-0786">Thiamine pyrophosphate</keyword>
<dbReference type="KEGG" id="taqu:KDW03_08825"/>
<accession>A0AAX3BBV9</accession>
<reference evidence="5" key="1">
    <citation type="submission" date="2021-04" db="EMBL/GenBank/DDBJ databases">
        <authorList>
            <person name="Postec A."/>
        </authorList>
    </citation>
    <scope>NUCLEOTIDE SEQUENCE</scope>
    <source>
        <strain evidence="5">F1F22</strain>
    </source>
</reference>
<feature type="domain" description="Transketolase N-terminal" evidence="4">
    <location>
        <begin position="14"/>
        <end position="274"/>
    </location>
</feature>
<dbReference type="EMBL" id="CP073355">
    <property type="protein sequence ID" value="URA09585.1"/>
    <property type="molecule type" value="Genomic_DNA"/>
</dbReference>
<evidence type="ECO:0000256" key="1">
    <source>
        <dbReference type="ARBA" id="ARBA00001964"/>
    </source>
</evidence>
<evidence type="ECO:0000313" key="5">
    <source>
        <dbReference type="EMBL" id="URA09585.1"/>
    </source>
</evidence>
<dbReference type="PANTHER" id="PTHR47514:SF1">
    <property type="entry name" value="TRANSKETOLASE N-TERMINAL SECTION-RELATED"/>
    <property type="match status" value="1"/>
</dbReference>
<dbReference type="CDD" id="cd02012">
    <property type="entry name" value="TPP_TK"/>
    <property type="match status" value="1"/>
</dbReference>
<evidence type="ECO:0000256" key="2">
    <source>
        <dbReference type="ARBA" id="ARBA00007131"/>
    </source>
</evidence>
<proteinExistence type="inferred from homology"/>
<dbReference type="InterPro" id="IPR005474">
    <property type="entry name" value="Transketolase_N"/>
</dbReference>
<protein>
    <submittedName>
        <fullName evidence="5">Transketolase</fullName>
    </submittedName>
</protein>
<name>A0AAX3BBV9_9SPIR</name>
<keyword evidence="6" id="KW-1185">Reference proteome</keyword>